<dbReference type="GO" id="GO:0000976">
    <property type="term" value="F:transcription cis-regulatory region binding"/>
    <property type="evidence" value="ECO:0007669"/>
    <property type="project" value="TreeGrafter"/>
</dbReference>
<gene>
    <name evidence="6" type="ORF">IAA72_09055</name>
</gene>
<dbReference type="EMBL" id="JADIMF010000149">
    <property type="protein sequence ID" value="MBO8469917.1"/>
    <property type="molecule type" value="Genomic_DNA"/>
</dbReference>
<dbReference type="InterPro" id="IPR009057">
    <property type="entry name" value="Homeodomain-like_sf"/>
</dbReference>
<dbReference type="GO" id="GO:0003700">
    <property type="term" value="F:DNA-binding transcription factor activity"/>
    <property type="evidence" value="ECO:0007669"/>
    <property type="project" value="TreeGrafter"/>
</dbReference>
<dbReference type="PRINTS" id="PR00455">
    <property type="entry name" value="HTHTETR"/>
</dbReference>
<dbReference type="PANTHER" id="PTHR30055:SF234">
    <property type="entry name" value="HTH-TYPE TRANSCRIPTIONAL REGULATOR BETI"/>
    <property type="match status" value="1"/>
</dbReference>
<feature type="domain" description="HTH tetR-type" evidence="5">
    <location>
        <begin position="4"/>
        <end position="64"/>
    </location>
</feature>
<evidence type="ECO:0000313" key="7">
    <source>
        <dbReference type="Proteomes" id="UP000810292"/>
    </source>
</evidence>
<reference evidence="6" key="2">
    <citation type="journal article" date="2021" name="PeerJ">
        <title>Extensive microbial diversity within the chicken gut microbiome revealed by metagenomics and culture.</title>
        <authorList>
            <person name="Gilroy R."/>
            <person name="Ravi A."/>
            <person name="Getino M."/>
            <person name="Pursley I."/>
            <person name="Horton D.L."/>
            <person name="Alikhan N.F."/>
            <person name="Baker D."/>
            <person name="Gharbi K."/>
            <person name="Hall N."/>
            <person name="Watson M."/>
            <person name="Adriaenssens E.M."/>
            <person name="Foster-Nyarko E."/>
            <person name="Jarju S."/>
            <person name="Secka A."/>
            <person name="Antonio M."/>
            <person name="Oren A."/>
            <person name="Chaudhuri R.R."/>
            <person name="La Ragione R."/>
            <person name="Hildebrand F."/>
            <person name="Pallen M.J."/>
        </authorList>
    </citation>
    <scope>NUCLEOTIDE SEQUENCE</scope>
    <source>
        <strain evidence="6">14700</strain>
    </source>
</reference>
<dbReference type="SUPFAM" id="SSF46689">
    <property type="entry name" value="Homeodomain-like"/>
    <property type="match status" value="1"/>
</dbReference>
<feature type="DNA-binding region" description="H-T-H motif" evidence="4">
    <location>
        <begin position="27"/>
        <end position="46"/>
    </location>
</feature>
<dbReference type="PROSITE" id="PS50977">
    <property type="entry name" value="HTH_TETR_2"/>
    <property type="match status" value="1"/>
</dbReference>
<proteinExistence type="predicted"/>
<keyword evidence="2 4" id="KW-0238">DNA-binding</keyword>
<evidence type="ECO:0000256" key="4">
    <source>
        <dbReference type="PROSITE-ProRule" id="PRU00335"/>
    </source>
</evidence>
<keyword evidence="3" id="KW-0804">Transcription</keyword>
<dbReference type="Gene3D" id="1.10.357.10">
    <property type="entry name" value="Tetracycline Repressor, domain 2"/>
    <property type="match status" value="1"/>
</dbReference>
<evidence type="ECO:0000259" key="5">
    <source>
        <dbReference type="PROSITE" id="PS50977"/>
    </source>
</evidence>
<name>A0A9D9ICM4_9SPIO</name>
<dbReference type="Pfam" id="PF00440">
    <property type="entry name" value="TetR_N"/>
    <property type="match status" value="1"/>
</dbReference>
<dbReference type="Proteomes" id="UP000810292">
    <property type="component" value="Unassembled WGS sequence"/>
</dbReference>
<organism evidence="6 7">
    <name type="scientific">Candidatus Ornithospirochaeta stercoravium</name>
    <dbReference type="NCBI Taxonomy" id="2840897"/>
    <lineage>
        <taxon>Bacteria</taxon>
        <taxon>Pseudomonadati</taxon>
        <taxon>Spirochaetota</taxon>
        <taxon>Spirochaetia</taxon>
        <taxon>Spirochaetales</taxon>
        <taxon>Spirochaetaceae</taxon>
        <taxon>Spirochaetaceae incertae sedis</taxon>
        <taxon>Candidatus Ornithospirochaeta</taxon>
    </lineage>
</organism>
<keyword evidence="1" id="KW-0805">Transcription regulation</keyword>
<comment type="caution">
    <text evidence="6">The sequence shown here is derived from an EMBL/GenBank/DDBJ whole genome shotgun (WGS) entry which is preliminary data.</text>
</comment>
<evidence type="ECO:0000256" key="3">
    <source>
        <dbReference type="ARBA" id="ARBA00023163"/>
    </source>
</evidence>
<evidence type="ECO:0000256" key="1">
    <source>
        <dbReference type="ARBA" id="ARBA00023015"/>
    </source>
</evidence>
<reference evidence="6" key="1">
    <citation type="submission" date="2020-10" db="EMBL/GenBank/DDBJ databases">
        <authorList>
            <person name="Gilroy R."/>
        </authorList>
    </citation>
    <scope>NUCLEOTIDE SEQUENCE</scope>
    <source>
        <strain evidence="6">14700</strain>
    </source>
</reference>
<protein>
    <submittedName>
        <fullName evidence="6">TetR/AcrR family transcriptional regulator</fullName>
    </submittedName>
</protein>
<dbReference type="AlphaFoldDB" id="A0A9D9ICM4"/>
<sequence length="181" mass="20583">MAVIKDRSEIIDAATGIIAFQGLDKLTMQSLAEELGMNKASLYHWYKSKDEILDEVFSSGHKRLMSKGFRLELEGSAEEVLKRAATRWSGIFSSDDTLPYLRAIYSMRYSDERAEEEARALALMIKSQIDVIMTALGYSDQFLSSLFTSLLLLHLEALLYGEEENFEDDAESFAFLLEQNR</sequence>
<evidence type="ECO:0000313" key="6">
    <source>
        <dbReference type="EMBL" id="MBO8469917.1"/>
    </source>
</evidence>
<dbReference type="InterPro" id="IPR001647">
    <property type="entry name" value="HTH_TetR"/>
</dbReference>
<dbReference type="InterPro" id="IPR050109">
    <property type="entry name" value="HTH-type_TetR-like_transc_reg"/>
</dbReference>
<dbReference type="PANTHER" id="PTHR30055">
    <property type="entry name" value="HTH-TYPE TRANSCRIPTIONAL REGULATOR RUTR"/>
    <property type="match status" value="1"/>
</dbReference>
<evidence type="ECO:0000256" key="2">
    <source>
        <dbReference type="ARBA" id="ARBA00023125"/>
    </source>
</evidence>
<accession>A0A9D9ICM4</accession>